<sequence length="112" mass="12135">MALFWVLVVTTLLIGIELPFSMAHGVLHAPPLHHPGVADGHTGIAVGKCHDLSDCLCPKRCKTRDCTTGQCYCRDGGGDILAGNCRGDKDCVCPKRFKSKFCVLGDCYCYEC</sequence>
<gene>
    <name evidence="2" type="ORF">CASFOL_035705</name>
</gene>
<keyword evidence="1" id="KW-0732">Signal</keyword>
<protein>
    <submittedName>
        <fullName evidence="2">Uncharacterized protein</fullName>
    </submittedName>
</protein>
<organism evidence="2 3">
    <name type="scientific">Castilleja foliolosa</name>
    <dbReference type="NCBI Taxonomy" id="1961234"/>
    <lineage>
        <taxon>Eukaryota</taxon>
        <taxon>Viridiplantae</taxon>
        <taxon>Streptophyta</taxon>
        <taxon>Embryophyta</taxon>
        <taxon>Tracheophyta</taxon>
        <taxon>Spermatophyta</taxon>
        <taxon>Magnoliopsida</taxon>
        <taxon>eudicotyledons</taxon>
        <taxon>Gunneridae</taxon>
        <taxon>Pentapetalae</taxon>
        <taxon>asterids</taxon>
        <taxon>lamiids</taxon>
        <taxon>Lamiales</taxon>
        <taxon>Orobanchaceae</taxon>
        <taxon>Pedicularideae</taxon>
        <taxon>Castillejinae</taxon>
        <taxon>Castilleja</taxon>
    </lineage>
</organism>
<accession>A0ABD3BU87</accession>
<dbReference type="Proteomes" id="UP001632038">
    <property type="component" value="Unassembled WGS sequence"/>
</dbReference>
<reference evidence="3" key="1">
    <citation type="journal article" date="2024" name="IScience">
        <title>Strigolactones Initiate the Formation of Haustorium-like Structures in Castilleja.</title>
        <authorList>
            <person name="Buerger M."/>
            <person name="Peterson D."/>
            <person name="Chory J."/>
        </authorList>
    </citation>
    <scope>NUCLEOTIDE SEQUENCE [LARGE SCALE GENOMIC DNA]</scope>
</reference>
<dbReference type="AlphaFoldDB" id="A0ABD3BU87"/>
<evidence type="ECO:0000313" key="2">
    <source>
        <dbReference type="EMBL" id="KAL3620793.1"/>
    </source>
</evidence>
<feature type="chain" id="PRO_5044895484" evidence="1">
    <location>
        <begin position="24"/>
        <end position="112"/>
    </location>
</feature>
<name>A0ABD3BU87_9LAMI</name>
<feature type="signal peptide" evidence="1">
    <location>
        <begin position="1"/>
        <end position="23"/>
    </location>
</feature>
<evidence type="ECO:0000313" key="3">
    <source>
        <dbReference type="Proteomes" id="UP001632038"/>
    </source>
</evidence>
<dbReference type="EMBL" id="JAVIJP010000066">
    <property type="protein sequence ID" value="KAL3620793.1"/>
    <property type="molecule type" value="Genomic_DNA"/>
</dbReference>
<keyword evidence="3" id="KW-1185">Reference proteome</keyword>
<evidence type="ECO:0000256" key="1">
    <source>
        <dbReference type="SAM" id="SignalP"/>
    </source>
</evidence>
<comment type="caution">
    <text evidence="2">The sequence shown here is derived from an EMBL/GenBank/DDBJ whole genome shotgun (WGS) entry which is preliminary data.</text>
</comment>
<proteinExistence type="predicted"/>